<dbReference type="Pfam" id="PF00206">
    <property type="entry name" value="Lyase_1"/>
    <property type="match status" value="1"/>
</dbReference>
<dbReference type="InterPro" id="IPR008948">
    <property type="entry name" value="L-Aspartase-like"/>
</dbReference>
<dbReference type="EMBL" id="UINC01013238">
    <property type="protein sequence ID" value="SVA57338.1"/>
    <property type="molecule type" value="Genomic_DNA"/>
</dbReference>
<accession>A0A381WYI5</accession>
<organism evidence="2">
    <name type="scientific">marine metagenome</name>
    <dbReference type="NCBI Taxonomy" id="408172"/>
    <lineage>
        <taxon>unclassified sequences</taxon>
        <taxon>metagenomes</taxon>
        <taxon>ecological metagenomes</taxon>
    </lineage>
</organism>
<dbReference type="PANTHER" id="PTHR43411">
    <property type="entry name" value="ADENYLOSUCCINATE LYASE"/>
    <property type="match status" value="1"/>
</dbReference>
<gene>
    <name evidence="2" type="ORF">METZ01_LOCUS110192</name>
</gene>
<name>A0A381WYI5_9ZZZZ</name>
<dbReference type="AlphaFoldDB" id="A0A381WYI5"/>
<dbReference type="Gene3D" id="1.20.200.10">
    <property type="entry name" value="Fumarase/aspartase (Central domain)"/>
    <property type="match status" value="1"/>
</dbReference>
<dbReference type="GO" id="GO:0003824">
    <property type="term" value="F:catalytic activity"/>
    <property type="evidence" value="ECO:0007669"/>
    <property type="project" value="InterPro"/>
</dbReference>
<evidence type="ECO:0000259" key="1">
    <source>
        <dbReference type="Pfam" id="PF00206"/>
    </source>
</evidence>
<dbReference type="PROSITE" id="PS00163">
    <property type="entry name" value="FUMARATE_LYASES"/>
    <property type="match status" value="1"/>
</dbReference>
<dbReference type="InterPro" id="IPR000362">
    <property type="entry name" value="Fumarate_lyase_fam"/>
</dbReference>
<evidence type="ECO:0000313" key="2">
    <source>
        <dbReference type="EMBL" id="SVA57338.1"/>
    </source>
</evidence>
<proteinExistence type="predicted"/>
<protein>
    <recommendedName>
        <fullName evidence="1">Fumarate lyase N-terminal domain-containing protein</fullName>
    </recommendedName>
</protein>
<dbReference type="PRINTS" id="PR00149">
    <property type="entry name" value="FUMRATELYASE"/>
</dbReference>
<dbReference type="PANTHER" id="PTHR43411:SF1">
    <property type="entry name" value="ADENYLOSUCCINATE LYASE"/>
    <property type="match status" value="1"/>
</dbReference>
<dbReference type="Gene3D" id="1.10.275.10">
    <property type="entry name" value="Fumarase/aspartase (N-terminal domain)"/>
    <property type="match status" value="1"/>
</dbReference>
<dbReference type="InterPro" id="IPR020557">
    <property type="entry name" value="Fumarate_lyase_CS"/>
</dbReference>
<dbReference type="InterPro" id="IPR024083">
    <property type="entry name" value="Fumarase/histidase_N"/>
</dbReference>
<dbReference type="NCBIfam" id="NF006764">
    <property type="entry name" value="PRK09285.1"/>
    <property type="match status" value="1"/>
</dbReference>
<feature type="domain" description="Fumarate lyase N-terminal" evidence="1">
    <location>
        <begin position="32"/>
        <end position="275"/>
    </location>
</feature>
<sequence>MRYRLKVEIEYLVSLGNERSVKELPPFSGAEVARLRKTYLNFNSVDAKKIKQIEGSTNHDVKAVEYYVQGKIKKTLRPWVHFALTSEDINNLSYALMWQDGLNQVYMPVLLSMNKTLKKLSKKYKNISMLALTHGQPATPTTFGKELAVFSVRLDRQIQQIKAHKLLGKLGGSTGTWSAHMVAYQKTNWVNFASKFIKSLGLEPNLVTTQIEPHDSTAESYHQVVRLNLILTDLCRDMWFYISRGILEQKKIDREVGSSTMPHKINPIQFENAEGNVGVSSALLNHLSNKLPISRMQRDLTDSTALRNQGVALGHS</sequence>
<reference evidence="2" key="1">
    <citation type="submission" date="2018-05" db="EMBL/GenBank/DDBJ databases">
        <authorList>
            <person name="Lanie J.A."/>
            <person name="Ng W.-L."/>
            <person name="Kazmierczak K.M."/>
            <person name="Andrzejewski T.M."/>
            <person name="Davidsen T.M."/>
            <person name="Wayne K.J."/>
            <person name="Tettelin H."/>
            <person name="Glass J.I."/>
            <person name="Rusch D."/>
            <person name="Podicherti R."/>
            <person name="Tsui H.-C.T."/>
            <person name="Winkler M.E."/>
        </authorList>
    </citation>
    <scope>NUCLEOTIDE SEQUENCE</scope>
</reference>
<dbReference type="SUPFAM" id="SSF48557">
    <property type="entry name" value="L-aspartase-like"/>
    <property type="match status" value="1"/>
</dbReference>
<dbReference type="InterPro" id="IPR022761">
    <property type="entry name" value="Fumarate_lyase_N"/>
</dbReference>
<dbReference type="InterPro" id="IPR047136">
    <property type="entry name" value="PurB_bact"/>
</dbReference>
<feature type="non-terminal residue" evidence="2">
    <location>
        <position position="316"/>
    </location>
</feature>